<dbReference type="PANTHER" id="PTHR24421:SF10">
    <property type="entry name" value="NITRATE_NITRITE SENSOR PROTEIN NARQ"/>
    <property type="match status" value="1"/>
</dbReference>
<keyword evidence="12" id="KW-1185">Reference proteome</keyword>
<dbReference type="PANTHER" id="PTHR24421">
    <property type="entry name" value="NITRATE/NITRITE SENSOR PROTEIN NARX-RELATED"/>
    <property type="match status" value="1"/>
</dbReference>
<keyword evidence="8" id="KW-0902">Two-component regulatory system</keyword>
<accession>A0ABQ2KH10</accession>
<gene>
    <name evidence="11" type="ORF">GCM10010968_13100</name>
</gene>
<evidence type="ECO:0000256" key="6">
    <source>
        <dbReference type="ARBA" id="ARBA00022777"/>
    </source>
</evidence>
<keyword evidence="3" id="KW-0597">Phosphoprotein</keyword>
<evidence type="ECO:0000256" key="2">
    <source>
        <dbReference type="ARBA" id="ARBA00012438"/>
    </source>
</evidence>
<evidence type="ECO:0000256" key="7">
    <source>
        <dbReference type="ARBA" id="ARBA00022840"/>
    </source>
</evidence>
<keyword evidence="9" id="KW-1133">Transmembrane helix</keyword>
<name>A0ABQ2KH10_9MICO</name>
<dbReference type="Gene3D" id="1.20.5.1930">
    <property type="match status" value="1"/>
</dbReference>
<protein>
    <recommendedName>
        <fullName evidence="2">histidine kinase</fullName>
        <ecNumber evidence="2">2.7.13.3</ecNumber>
    </recommendedName>
</protein>
<sequence>MPAPGGDAADAAAAEELRRQDRRALRADGILAAVTTVLTGIPTAIMWVLLANGTAFHWAFCALVAAAIAGAVLVRRTHPVLALLALTGLAAIHVAIAAPMFPVWFGVLVVLYSAGRFARWPGRLGALGLALVASLLAAIWLATEGGLAVGPGTLPTVPDILRLVAFAWIPPMMLFSIAVLVGWGVAAVARSEAASKEALVSTRRADEQEERAALARDMHDVVAHSLAVVIAQANGARYTPDPEAKDRSLEVIAGTAKQALGDVRLLLGQLRHSQAADPVASLEGAPALIARIRASGLDVRLVELGAAVPLPRTADIAAYRILQEALTNALRHGDTSQPVHVRLQREGGPQPGIVLDVHNRLRAHPGVAGHGVRGMHERARLAGGDAWTGVEDGWFRVRAAFPASAGRRLGR</sequence>
<dbReference type="CDD" id="cd16917">
    <property type="entry name" value="HATPase_UhpB-NarQ-NarX-like"/>
    <property type="match status" value="1"/>
</dbReference>
<evidence type="ECO:0000256" key="3">
    <source>
        <dbReference type="ARBA" id="ARBA00022553"/>
    </source>
</evidence>
<keyword evidence="7" id="KW-0067">ATP-binding</keyword>
<keyword evidence="6 11" id="KW-0418">Kinase</keyword>
<dbReference type="Gene3D" id="3.30.565.10">
    <property type="entry name" value="Histidine kinase-like ATPase, C-terminal domain"/>
    <property type="match status" value="1"/>
</dbReference>
<feature type="transmembrane region" description="Helical" evidence="9">
    <location>
        <begin position="29"/>
        <end position="49"/>
    </location>
</feature>
<keyword evidence="5" id="KW-0547">Nucleotide-binding</keyword>
<evidence type="ECO:0000256" key="8">
    <source>
        <dbReference type="ARBA" id="ARBA00023012"/>
    </source>
</evidence>
<dbReference type="SUPFAM" id="SSF55874">
    <property type="entry name" value="ATPase domain of HSP90 chaperone/DNA topoisomerase II/histidine kinase"/>
    <property type="match status" value="1"/>
</dbReference>
<dbReference type="InterPro" id="IPR050482">
    <property type="entry name" value="Sensor_HK_TwoCompSys"/>
</dbReference>
<keyword evidence="4" id="KW-0808">Transferase</keyword>
<feature type="transmembrane region" description="Helical" evidence="9">
    <location>
        <begin position="124"/>
        <end position="142"/>
    </location>
</feature>
<evidence type="ECO:0000256" key="4">
    <source>
        <dbReference type="ARBA" id="ARBA00022679"/>
    </source>
</evidence>
<organism evidence="11 12">
    <name type="scientific">Agrococcus terreus</name>
    <dbReference type="NCBI Taxonomy" id="574649"/>
    <lineage>
        <taxon>Bacteria</taxon>
        <taxon>Bacillati</taxon>
        <taxon>Actinomycetota</taxon>
        <taxon>Actinomycetes</taxon>
        <taxon>Micrococcales</taxon>
        <taxon>Microbacteriaceae</taxon>
        <taxon>Agrococcus</taxon>
    </lineage>
</organism>
<keyword evidence="9" id="KW-0472">Membrane</keyword>
<evidence type="ECO:0000256" key="1">
    <source>
        <dbReference type="ARBA" id="ARBA00000085"/>
    </source>
</evidence>
<evidence type="ECO:0000313" key="11">
    <source>
        <dbReference type="EMBL" id="GGN82875.1"/>
    </source>
</evidence>
<comment type="catalytic activity">
    <reaction evidence="1">
        <text>ATP + protein L-histidine = ADP + protein N-phospho-L-histidine.</text>
        <dbReference type="EC" id="2.7.13.3"/>
    </reaction>
</comment>
<comment type="caution">
    <text evidence="11">The sequence shown here is derived from an EMBL/GenBank/DDBJ whole genome shotgun (WGS) entry which is preliminary data.</text>
</comment>
<evidence type="ECO:0000313" key="12">
    <source>
        <dbReference type="Proteomes" id="UP000626982"/>
    </source>
</evidence>
<evidence type="ECO:0000256" key="5">
    <source>
        <dbReference type="ARBA" id="ARBA00022741"/>
    </source>
</evidence>
<dbReference type="GO" id="GO:0016301">
    <property type="term" value="F:kinase activity"/>
    <property type="evidence" value="ECO:0007669"/>
    <property type="project" value="UniProtKB-KW"/>
</dbReference>
<proteinExistence type="predicted"/>
<keyword evidence="9" id="KW-0812">Transmembrane</keyword>
<dbReference type="Pfam" id="PF07730">
    <property type="entry name" value="HisKA_3"/>
    <property type="match status" value="1"/>
</dbReference>
<dbReference type="Proteomes" id="UP000626982">
    <property type="component" value="Unassembled WGS sequence"/>
</dbReference>
<evidence type="ECO:0000259" key="10">
    <source>
        <dbReference type="Pfam" id="PF07730"/>
    </source>
</evidence>
<feature type="transmembrane region" description="Helical" evidence="9">
    <location>
        <begin position="81"/>
        <end position="112"/>
    </location>
</feature>
<dbReference type="InterPro" id="IPR036890">
    <property type="entry name" value="HATPase_C_sf"/>
</dbReference>
<feature type="transmembrane region" description="Helical" evidence="9">
    <location>
        <begin position="163"/>
        <end position="186"/>
    </location>
</feature>
<dbReference type="EMBL" id="BMLM01000001">
    <property type="protein sequence ID" value="GGN82875.1"/>
    <property type="molecule type" value="Genomic_DNA"/>
</dbReference>
<reference evidence="12" key="1">
    <citation type="journal article" date="2019" name="Int. J. Syst. Evol. Microbiol.">
        <title>The Global Catalogue of Microorganisms (GCM) 10K type strain sequencing project: providing services to taxonomists for standard genome sequencing and annotation.</title>
        <authorList>
            <consortium name="The Broad Institute Genomics Platform"/>
            <consortium name="The Broad Institute Genome Sequencing Center for Infectious Disease"/>
            <person name="Wu L."/>
            <person name="Ma J."/>
        </authorList>
    </citation>
    <scope>NUCLEOTIDE SEQUENCE [LARGE SCALE GENOMIC DNA]</scope>
    <source>
        <strain evidence="12">CGMCC 1.6960</strain>
    </source>
</reference>
<dbReference type="InterPro" id="IPR011712">
    <property type="entry name" value="Sig_transdc_His_kin_sub3_dim/P"/>
</dbReference>
<dbReference type="EC" id="2.7.13.3" evidence="2"/>
<feature type="transmembrane region" description="Helical" evidence="9">
    <location>
        <begin position="55"/>
        <end position="74"/>
    </location>
</feature>
<evidence type="ECO:0000256" key="9">
    <source>
        <dbReference type="SAM" id="Phobius"/>
    </source>
</evidence>
<feature type="domain" description="Signal transduction histidine kinase subgroup 3 dimerisation and phosphoacceptor" evidence="10">
    <location>
        <begin position="210"/>
        <end position="274"/>
    </location>
</feature>